<keyword evidence="2" id="KW-0175">Coiled coil</keyword>
<feature type="coiled-coil region" evidence="2">
    <location>
        <begin position="160"/>
        <end position="194"/>
    </location>
</feature>
<organism evidence="5 6">
    <name type="scientific">Tanacetum coccineum</name>
    <dbReference type="NCBI Taxonomy" id="301880"/>
    <lineage>
        <taxon>Eukaryota</taxon>
        <taxon>Viridiplantae</taxon>
        <taxon>Streptophyta</taxon>
        <taxon>Embryophyta</taxon>
        <taxon>Tracheophyta</taxon>
        <taxon>Spermatophyta</taxon>
        <taxon>Magnoliopsida</taxon>
        <taxon>eudicotyledons</taxon>
        <taxon>Gunneridae</taxon>
        <taxon>Pentapetalae</taxon>
        <taxon>asterids</taxon>
        <taxon>campanulids</taxon>
        <taxon>Asterales</taxon>
        <taxon>Asteraceae</taxon>
        <taxon>Asteroideae</taxon>
        <taxon>Anthemideae</taxon>
        <taxon>Anthemidinae</taxon>
        <taxon>Tanacetum</taxon>
    </lineage>
</organism>
<dbReference type="InterPro" id="IPR025724">
    <property type="entry name" value="GAG-pre-integrase_dom"/>
</dbReference>
<dbReference type="InterPro" id="IPR054722">
    <property type="entry name" value="PolX-like_BBD"/>
</dbReference>
<feature type="compositionally biased region" description="Basic and acidic residues" evidence="3">
    <location>
        <begin position="24"/>
        <end position="49"/>
    </location>
</feature>
<dbReference type="PANTHER" id="PTHR11439">
    <property type="entry name" value="GAG-POL-RELATED RETROTRANSPOSON"/>
    <property type="match status" value="1"/>
</dbReference>
<dbReference type="InterPro" id="IPR001584">
    <property type="entry name" value="Integrase_cat-core"/>
</dbReference>
<dbReference type="SUPFAM" id="SSF53098">
    <property type="entry name" value="Ribonuclease H-like"/>
    <property type="match status" value="1"/>
</dbReference>
<keyword evidence="6" id="KW-1185">Reference proteome</keyword>
<evidence type="ECO:0000256" key="2">
    <source>
        <dbReference type="SAM" id="Coils"/>
    </source>
</evidence>
<evidence type="ECO:0000256" key="3">
    <source>
        <dbReference type="SAM" id="MobiDB-lite"/>
    </source>
</evidence>
<dbReference type="InterPro" id="IPR012337">
    <property type="entry name" value="RNaseH-like_sf"/>
</dbReference>
<dbReference type="CDD" id="cd09272">
    <property type="entry name" value="RNase_HI_RT_Ty1"/>
    <property type="match status" value="1"/>
</dbReference>
<protein>
    <submittedName>
        <fullName evidence="5">Ribonuclease H-like domain-containing protein</fullName>
    </submittedName>
</protein>
<dbReference type="Pfam" id="PF22936">
    <property type="entry name" value="Pol_BBD"/>
    <property type="match status" value="1"/>
</dbReference>
<keyword evidence="1" id="KW-0378">Hydrolase</keyword>
<dbReference type="Pfam" id="PF25597">
    <property type="entry name" value="SH3_retrovirus"/>
    <property type="match status" value="1"/>
</dbReference>
<reference evidence="5" key="1">
    <citation type="journal article" date="2022" name="Int. J. Mol. Sci.">
        <title>Draft Genome of Tanacetum Coccineum: Genomic Comparison of Closely Related Tanacetum-Family Plants.</title>
        <authorList>
            <person name="Yamashiro T."/>
            <person name="Shiraishi A."/>
            <person name="Nakayama K."/>
            <person name="Satake H."/>
        </authorList>
    </citation>
    <scope>NUCLEOTIDE SEQUENCE</scope>
</reference>
<dbReference type="PANTHER" id="PTHR11439:SF495">
    <property type="entry name" value="REVERSE TRANSCRIPTASE, RNA-DEPENDENT DNA POLYMERASE-RELATED"/>
    <property type="match status" value="1"/>
</dbReference>
<dbReference type="SUPFAM" id="SSF56672">
    <property type="entry name" value="DNA/RNA polymerases"/>
    <property type="match status" value="1"/>
</dbReference>
<evidence type="ECO:0000313" key="6">
    <source>
        <dbReference type="Proteomes" id="UP001151760"/>
    </source>
</evidence>
<feature type="region of interest" description="Disordered" evidence="3">
    <location>
        <begin position="251"/>
        <end position="273"/>
    </location>
</feature>
<reference evidence="5" key="2">
    <citation type="submission" date="2022-01" db="EMBL/GenBank/DDBJ databases">
        <authorList>
            <person name="Yamashiro T."/>
            <person name="Shiraishi A."/>
            <person name="Satake H."/>
            <person name="Nakayama K."/>
        </authorList>
    </citation>
    <scope>NUCLEOTIDE SEQUENCE</scope>
</reference>
<sequence>MLSMRTRRFFQKTGSKITINRSDTAGHDKGPRNQENRNRNQDSSKRNVNVEEISSKAMVAIDGASFDWSYMTDDEVLTNMALMAFSDSQVHNDKTCSKTCLKRFETLKTQLDDLRIEFNNSEFNLATYKRGLASVEEQLVLYKKNEVIFFEQLAVLKRDISYKDLEISMLKSELEKLKQEKEDNQLKIENFDNASKSLDKLIGSKIPDKSRKGVGFVSYNAVPPPLTGLFSPLKFDLSNSGLEEFQQAEFERYGPKPSKSFSEDTSNEVRESPDAPLVEELVSDDKLEKKTVFPTVSKIEFVRPKQQEKLVRKPVKYAKMYRSQSPRGNQRNWNNQKSQQLGSNIVMYNKACFVCGSFDHVQANCNYHQRERVNMVPRAVLIKTGLKTVNTIRPVNTVYPKTTVYSARPMSPFSKSAQSIVKRPYQIRTTLTNKNFSQKVNTAKGKFYAARPKAVNTARPNSAVVNAMRANQVHPQKEDQGYVDSGCSRYMTGNMSYLSYFKEFDGGYVTFGGRAKGGKITGKGTLKSGKLEFKDVCFVLSPDFKLTDESQVLLKVPRKNNMYSVDMKNIVLKESLTCLVTKVTLDDTMLWHRRLGHVNFKTINKLVKENLVRGLPSKHFENDQTCVACLKGKQNKASFVADDYSRFTWVFFLATKDETSGILKRFITEIENLVDKKKGIKREFSVARTPQQNGVAERRNMTLIKAARTMLADSKLPTTFWVKAVNTTCYVQNRVLVVKPHNKTPYELFRGRTPALSFMRPFGCHVTILNTLDYLDKFDRKSDEGFFVGYSMNSKAFMVYNIRTRKVKENLHIGFLEDKPIIAGTYSNESVVTEESIDACHSSKETGSSQDYILMLLWKDGSLFDSSLKNTKKPKNSVQGVNTVGSSINTKPDMFSLEDNATVIHADFFGDETEVDMSNITTTYPVPSTLNTRIHKDHSLDHVIGDVQSGVLTRRMTKTTNEQGFISAVYEGKTHEDLHTCLFACFLSQEEPKKVNTEKAFKIQPWIEAMQEELLQFKLQQVWTLMDLPHGKRAIGTKWVYRNKKDERGIVIRNKARLVAQGYTQEEGIDYDEVFAPVARIEAIRLFLAYASFKDFVVYQMDVKSAFLYGKIEEEVYVCQPPGFEDPEFPDRVYKVEKALYGLHQAPRAWYETLSTYLLDNGFQRGQIDKTLFIKRVKSDILLVQVYVDDIIFGSTKKMLCIEFEKLMHKKFQMSSMGELTFFLGLQVTQKDDGIFISQDKYVDEILKKFGFSTVKTTSTPIETLKPLLKDAEAEDVDVHLYRSMIGSLMYLTSSRPDIMFVVCACARFQVTPKVSHLHVVKRIFRYLKGQPKLGLWYPKDSPFDLEAYSDSDYAGASLDRKSITGGCQFLGSRLISWQCKKQTIVANSTTKAEYVAAASYCRQVLWIQNQMLDYGYNFMNTKIFIDNESTICIVKNPVFHSKTKHIEIRHHFIRDSNEKKLIQMIKIYTDQNVTDLLTKAFDVGRFQYLIASIGMLNL</sequence>
<proteinExistence type="predicted"/>
<evidence type="ECO:0000259" key="4">
    <source>
        <dbReference type="PROSITE" id="PS50994"/>
    </source>
</evidence>
<feature type="region of interest" description="Disordered" evidence="3">
    <location>
        <begin position="13"/>
        <end position="49"/>
    </location>
</feature>
<dbReference type="Gene3D" id="3.30.420.10">
    <property type="entry name" value="Ribonuclease H-like superfamily/Ribonuclease H"/>
    <property type="match status" value="1"/>
</dbReference>
<dbReference type="InterPro" id="IPR036397">
    <property type="entry name" value="RNaseH_sf"/>
</dbReference>
<feature type="compositionally biased region" description="Polar residues" evidence="3">
    <location>
        <begin position="13"/>
        <end position="23"/>
    </location>
</feature>
<name>A0ABQ5FAZ1_9ASTR</name>
<dbReference type="InterPro" id="IPR013103">
    <property type="entry name" value="RVT_2"/>
</dbReference>
<gene>
    <name evidence="5" type="ORF">Tco_1004116</name>
</gene>
<evidence type="ECO:0000313" key="5">
    <source>
        <dbReference type="EMBL" id="GJT60583.1"/>
    </source>
</evidence>
<accession>A0ABQ5FAZ1</accession>
<dbReference type="InterPro" id="IPR043502">
    <property type="entry name" value="DNA/RNA_pol_sf"/>
</dbReference>
<dbReference type="Pfam" id="PF13976">
    <property type="entry name" value="gag_pre-integrs"/>
    <property type="match status" value="1"/>
</dbReference>
<keyword evidence="1" id="KW-0645">Protease</keyword>
<dbReference type="PROSITE" id="PS50994">
    <property type="entry name" value="INTEGRASE"/>
    <property type="match status" value="1"/>
</dbReference>
<dbReference type="Proteomes" id="UP001151760">
    <property type="component" value="Unassembled WGS sequence"/>
</dbReference>
<evidence type="ECO:0000256" key="1">
    <source>
        <dbReference type="ARBA" id="ARBA00022750"/>
    </source>
</evidence>
<dbReference type="EMBL" id="BQNB010017212">
    <property type="protein sequence ID" value="GJT60583.1"/>
    <property type="molecule type" value="Genomic_DNA"/>
</dbReference>
<comment type="caution">
    <text evidence="5">The sequence shown here is derived from an EMBL/GenBank/DDBJ whole genome shotgun (WGS) entry which is preliminary data.</text>
</comment>
<feature type="domain" description="Integrase catalytic" evidence="4">
    <location>
        <begin position="553"/>
        <end position="753"/>
    </location>
</feature>
<dbReference type="Pfam" id="PF07727">
    <property type="entry name" value="RVT_2"/>
    <property type="match status" value="1"/>
</dbReference>
<dbReference type="InterPro" id="IPR057670">
    <property type="entry name" value="SH3_retrovirus"/>
</dbReference>
<keyword evidence="1" id="KW-0064">Aspartyl protease</keyword>